<sequence length="532" mass="55822">MPALDGTVPRPRGRRPATMVAALREAVAQAPARAAVTCGAGTLTYAEYGRAVDGLAARLAEAGARGATIAIAMPNSPRMAVAIFAVWTAGGSIACLNPGYTPGELVPLLKGASPVFVLTDAEAAATGPLAAAAELGLDVLPVADADLRPTGTADAAAPAEDPAPDDMAALLFTGGTTGLPKGVEYTHETLLTTVEGAELCWPTRPDEEIWLNVAPMFHIWGLAIGFLHAVYRRGGLVMVPRFVPATVAAELERHRVTIFSGGPAAIYGGVLAAPELAGADLSALRLCQGGGSAIPADLQERWQAVTGLPIYEAYGMTELAPITYNPVGRPPRPGSVGIPSPLVGVEVADLRTGTPVAPGEVGEIRVKAAHMLRHYRSLDGGIIPAHRDGWFHTGDVGRFDDDGYLRIVDRAKDMIIVGGFNVYPREIDDTLLAHPAVVESATIGVPDERRGERPVTFVSAAPDTPLDLQELERHCAERLTAYKRPSRILILPELPRTPANKIDRITLRKHPVLASSEPGNAPEGAGKVTEPG</sequence>
<dbReference type="InterPro" id="IPR020845">
    <property type="entry name" value="AMP-binding_CS"/>
</dbReference>
<dbReference type="PROSITE" id="PS00455">
    <property type="entry name" value="AMP_BINDING"/>
    <property type="match status" value="1"/>
</dbReference>
<feature type="region of interest" description="Disordered" evidence="1">
    <location>
        <begin position="510"/>
        <end position="532"/>
    </location>
</feature>
<dbReference type="Proteomes" id="UP000529783">
    <property type="component" value="Unassembled WGS sequence"/>
</dbReference>
<dbReference type="RefSeq" id="WP_179842378.1">
    <property type="nucleotide sequence ID" value="NZ_JACCBA010000001.1"/>
</dbReference>
<reference evidence="4 5" key="1">
    <citation type="submission" date="2020-07" db="EMBL/GenBank/DDBJ databases">
        <title>Sequencing the genomes of 1000 actinobacteria strains.</title>
        <authorList>
            <person name="Klenk H.-P."/>
        </authorList>
    </citation>
    <scope>NUCLEOTIDE SEQUENCE [LARGE SCALE GENOMIC DNA]</scope>
    <source>
        <strain evidence="4 5">DSM 40398</strain>
    </source>
</reference>
<dbReference type="InterPro" id="IPR000873">
    <property type="entry name" value="AMP-dep_synth/lig_dom"/>
</dbReference>
<accession>A0A7Y9JDU3</accession>
<evidence type="ECO:0000313" key="5">
    <source>
        <dbReference type="Proteomes" id="UP000529783"/>
    </source>
</evidence>
<dbReference type="InterPro" id="IPR042099">
    <property type="entry name" value="ANL_N_sf"/>
</dbReference>
<dbReference type="Gene3D" id="3.40.50.12780">
    <property type="entry name" value="N-terminal domain of ligase-like"/>
    <property type="match status" value="1"/>
</dbReference>
<dbReference type="InterPro" id="IPR045851">
    <property type="entry name" value="AMP-bd_C_sf"/>
</dbReference>
<dbReference type="SUPFAM" id="SSF56801">
    <property type="entry name" value="Acetyl-CoA synthetase-like"/>
    <property type="match status" value="1"/>
</dbReference>
<dbReference type="PANTHER" id="PTHR43767:SF1">
    <property type="entry name" value="NONRIBOSOMAL PEPTIDE SYNTHASE PES1 (EUROFUNG)-RELATED"/>
    <property type="match status" value="1"/>
</dbReference>
<organism evidence="4 5">
    <name type="scientific">Actinomadura luteofluorescens</name>
    <dbReference type="NCBI Taxonomy" id="46163"/>
    <lineage>
        <taxon>Bacteria</taxon>
        <taxon>Bacillati</taxon>
        <taxon>Actinomycetota</taxon>
        <taxon>Actinomycetes</taxon>
        <taxon>Streptosporangiales</taxon>
        <taxon>Thermomonosporaceae</taxon>
        <taxon>Actinomadura</taxon>
    </lineage>
</organism>
<keyword evidence="5" id="KW-1185">Reference proteome</keyword>
<protein>
    <submittedName>
        <fullName evidence="4">Long-chain acyl-CoA synthetase</fullName>
        <ecNumber evidence="4">6.2.1.3</ecNumber>
    </submittedName>
</protein>
<comment type="caution">
    <text evidence="4">The sequence shown here is derived from an EMBL/GenBank/DDBJ whole genome shotgun (WGS) entry which is preliminary data.</text>
</comment>
<dbReference type="PANTHER" id="PTHR43767">
    <property type="entry name" value="LONG-CHAIN-FATTY-ACID--COA LIGASE"/>
    <property type="match status" value="1"/>
</dbReference>
<dbReference type="Pfam" id="PF13193">
    <property type="entry name" value="AMP-binding_C"/>
    <property type="match status" value="1"/>
</dbReference>
<gene>
    <name evidence="4" type="ORF">BJY14_000841</name>
</gene>
<keyword evidence="4" id="KW-0436">Ligase</keyword>
<name>A0A7Y9JDU3_9ACTN</name>
<dbReference type="InterPro" id="IPR050237">
    <property type="entry name" value="ATP-dep_AMP-bd_enzyme"/>
</dbReference>
<dbReference type="AlphaFoldDB" id="A0A7Y9JDU3"/>
<feature type="domain" description="AMP-binding enzyme C-terminal" evidence="3">
    <location>
        <begin position="426"/>
        <end position="501"/>
    </location>
</feature>
<dbReference type="Gene3D" id="3.30.300.30">
    <property type="match status" value="1"/>
</dbReference>
<feature type="domain" description="AMP-dependent synthetase/ligase" evidence="2">
    <location>
        <begin position="24"/>
        <end position="375"/>
    </location>
</feature>
<proteinExistence type="predicted"/>
<evidence type="ECO:0000259" key="2">
    <source>
        <dbReference type="Pfam" id="PF00501"/>
    </source>
</evidence>
<dbReference type="EMBL" id="JACCBA010000001">
    <property type="protein sequence ID" value="NYD44858.1"/>
    <property type="molecule type" value="Genomic_DNA"/>
</dbReference>
<dbReference type="InterPro" id="IPR025110">
    <property type="entry name" value="AMP-bd_C"/>
</dbReference>
<evidence type="ECO:0000259" key="3">
    <source>
        <dbReference type="Pfam" id="PF13193"/>
    </source>
</evidence>
<dbReference type="Pfam" id="PF00501">
    <property type="entry name" value="AMP-binding"/>
    <property type="match status" value="1"/>
</dbReference>
<dbReference type="EC" id="6.2.1.3" evidence="4"/>
<dbReference type="GO" id="GO:0004467">
    <property type="term" value="F:long-chain fatty acid-CoA ligase activity"/>
    <property type="evidence" value="ECO:0007669"/>
    <property type="project" value="UniProtKB-EC"/>
</dbReference>
<evidence type="ECO:0000313" key="4">
    <source>
        <dbReference type="EMBL" id="NYD44858.1"/>
    </source>
</evidence>
<evidence type="ECO:0000256" key="1">
    <source>
        <dbReference type="SAM" id="MobiDB-lite"/>
    </source>
</evidence>